<evidence type="ECO:0000313" key="2">
    <source>
        <dbReference type="Proteomes" id="UP001055879"/>
    </source>
</evidence>
<gene>
    <name evidence="1" type="ORF">L6452_11213</name>
</gene>
<organism evidence="1 2">
    <name type="scientific">Arctium lappa</name>
    <name type="common">Greater burdock</name>
    <name type="synonym">Lappa major</name>
    <dbReference type="NCBI Taxonomy" id="4217"/>
    <lineage>
        <taxon>Eukaryota</taxon>
        <taxon>Viridiplantae</taxon>
        <taxon>Streptophyta</taxon>
        <taxon>Embryophyta</taxon>
        <taxon>Tracheophyta</taxon>
        <taxon>Spermatophyta</taxon>
        <taxon>Magnoliopsida</taxon>
        <taxon>eudicotyledons</taxon>
        <taxon>Gunneridae</taxon>
        <taxon>Pentapetalae</taxon>
        <taxon>asterids</taxon>
        <taxon>campanulids</taxon>
        <taxon>Asterales</taxon>
        <taxon>Asteraceae</taxon>
        <taxon>Carduoideae</taxon>
        <taxon>Cardueae</taxon>
        <taxon>Arctiinae</taxon>
        <taxon>Arctium</taxon>
    </lineage>
</organism>
<sequence>MPSNKLLQVFIVFALLFSSSIAQETSSPSPAPVTGPYGYESPSIPSPSPSIGSINPPPHSDLPPNPASTPSSPAPAPEEASDTTSANVESEKPKNSSSGGMSGGKKAGIAIGVIVAACAVVLGGMLYKKRKQNIQRAQLGHAARGEFL</sequence>
<comment type="caution">
    <text evidence="1">The sequence shown here is derived from an EMBL/GenBank/DDBJ whole genome shotgun (WGS) entry which is preliminary data.</text>
</comment>
<proteinExistence type="predicted"/>
<evidence type="ECO:0000313" key="1">
    <source>
        <dbReference type="EMBL" id="KAI3748251.1"/>
    </source>
</evidence>
<reference evidence="2" key="1">
    <citation type="journal article" date="2022" name="Mol. Ecol. Resour.">
        <title>The genomes of chicory, endive, great burdock and yacon provide insights into Asteraceae palaeo-polyploidization history and plant inulin production.</title>
        <authorList>
            <person name="Fan W."/>
            <person name="Wang S."/>
            <person name="Wang H."/>
            <person name="Wang A."/>
            <person name="Jiang F."/>
            <person name="Liu H."/>
            <person name="Zhao H."/>
            <person name="Xu D."/>
            <person name="Zhang Y."/>
        </authorList>
    </citation>
    <scope>NUCLEOTIDE SEQUENCE [LARGE SCALE GENOMIC DNA]</scope>
    <source>
        <strain evidence="2">cv. Niubang</strain>
    </source>
</reference>
<accession>A0ACB9DP80</accession>
<dbReference type="EMBL" id="CM042049">
    <property type="protein sequence ID" value="KAI3748251.1"/>
    <property type="molecule type" value="Genomic_DNA"/>
</dbReference>
<reference evidence="1 2" key="2">
    <citation type="journal article" date="2022" name="Mol. Ecol. Resour.">
        <title>The genomes of chicory, endive, great burdock and yacon provide insights into Asteraceae paleo-polyploidization history and plant inulin production.</title>
        <authorList>
            <person name="Fan W."/>
            <person name="Wang S."/>
            <person name="Wang H."/>
            <person name="Wang A."/>
            <person name="Jiang F."/>
            <person name="Liu H."/>
            <person name="Zhao H."/>
            <person name="Xu D."/>
            <person name="Zhang Y."/>
        </authorList>
    </citation>
    <scope>NUCLEOTIDE SEQUENCE [LARGE SCALE GENOMIC DNA]</scope>
    <source>
        <strain evidence="2">cv. Niubang</strain>
    </source>
</reference>
<name>A0ACB9DP80_ARCLA</name>
<protein>
    <submittedName>
        <fullName evidence="1">Uncharacterized protein</fullName>
    </submittedName>
</protein>
<keyword evidence="2" id="KW-1185">Reference proteome</keyword>
<dbReference type="Proteomes" id="UP001055879">
    <property type="component" value="Linkage Group LG03"/>
</dbReference>